<evidence type="ECO:0000256" key="6">
    <source>
        <dbReference type="ARBA" id="ARBA00022840"/>
    </source>
</evidence>
<dbReference type="OrthoDB" id="1099950at2759"/>
<comment type="similarity">
    <text evidence="1">Belongs to the PI3/PI4-kinase family. Type II PI4K subfamily.</text>
</comment>
<keyword evidence="5" id="KW-0418">Kinase</keyword>
<dbReference type="InterPro" id="IPR044571">
    <property type="entry name" value="P4KG1-8"/>
</dbReference>
<evidence type="ECO:0000256" key="1">
    <source>
        <dbReference type="ARBA" id="ARBA00008941"/>
    </source>
</evidence>
<dbReference type="InterPro" id="IPR000403">
    <property type="entry name" value="PI3/4_kinase_cat_dom"/>
</dbReference>
<dbReference type="Pfam" id="PF00454">
    <property type="entry name" value="PI3_PI4_kinase"/>
    <property type="match status" value="1"/>
</dbReference>
<dbReference type="AlphaFoldDB" id="A0A6D2KM41"/>
<reference evidence="8" key="1">
    <citation type="submission" date="2020-01" db="EMBL/GenBank/DDBJ databases">
        <authorList>
            <person name="Mishra B."/>
        </authorList>
    </citation>
    <scope>NUCLEOTIDE SEQUENCE [LARGE SCALE GENOMIC DNA]</scope>
</reference>
<dbReference type="PANTHER" id="PTHR45800">
    <property type="entry name" value="PHOSPHATIDYLINOSITOL 4-KINASE GAMMA"/>
    <property type="match status" value="1"/>
</dbReference>
<sequence>MEFGFEETFPQLDLVPEPIGESLREMILYYIQAKPKKGKLPKLSGYNVCKVVDEKGEICCLFKTYTHEKYTKLEPAVYLLDHPPQGHRSVFASCLGLSGVPPTIFFRSKEESGCLVKYVGHDSVAGEVNDGLQTLPEEIQKLCVTHIRFGCTDAHDGNTLVKRDEKGIDRLIPVDHEESFNNGFKLGTLWWTEVAASKEAFSSKLVKYVRDLDVERDVAFLKKAGWEVSSSFTKHFDIFTHFLKKSVELLLSPYEIGILALGAFKRFPNYNLHEIVNTADRSHGDSIFIKSAKEKIDQSLTEYVLKVHNRRVGKKPSK</sequence>
<comment type="caution">
    <text evidence="8">The sequence shown here is derived from an EMBL/GenBank/DDBJ whole genome shotgun (WGS) entry which is preliminary data.</text>
</comment>
<dbReference type="EMBL" id="CACVBM020001607">
    <property type="protein sequence ID" value="CAA7055560.1"/>
    <property type="molecule type" value="Genomic_DNA"/>
</dbReference>
<evidence type="ECO:0000256" key="2">
    <source>
        <dbReference type="ARBA" id="ARBA00012169"/>
    </source>
</evidence>
<feature type="domain" description="PI3K/PI4K catalytic" evidence="7">
    <location>
        <begin position="122"/>
        <end position="248"/>
    </location>
</feature>
<evidence type="ECO:0000256" key="4">
    <source>
        <dbReference type="ARBA" id="ARBA00022741"/>
    </source>
</evidence>
<organism evidence="8 9">
    <name type="scientific">Microthlaspi erraticum</name>
    <dbReference type="NCBI Taxonomy" id="1685480"/>
    <lineage>
        <taxon>Eukaryota</taxon>
        <taxon>Viridiplantae</taxon>
        <taxon>Streptophyta</taxon>
        <taxon>Embryophyta</taxon>
        <taxon>Tracheophyta</taxon>
        <taxon>Spermatophyta</taxon>
        <taxon>Magnoliopsida</taxon>
        <taxon>eudicotyledons</taxon>
        <taxon>Gunneridae</taxon>
        <taxon>Pentapetalae</taxon>
        <taxon>rosids</taxon>
        <taxon>malvids</taxon>
        <taxon>Brassicales</taxon>
        <taxon>Brassicaceae</taxon>
        <taxon>Coluteocarpeae</taxon>
        <taxon>Microthlaspi</taxon>
    </lineage>
</organism>
<proteinExistence type="inferred from homology"/>
<evidence type="ECO:0000313" key="9">
    <source>
        <dbReference type="Proteomes" id="UP000467841"/>
    </source>
</evidence>
<gene>
    <name evidence="8" type="ORF">MERR_LOCUS42796</name>
</gene>
<keyword evidence="6" id="KW-0067">ATP-binding</keyword>
<accession>A0A6D2KM41</accession>
<evidence type="ECO:0000313" key="8">
    <source>
        <dbReference type="EMBL" id="CAA7055560.1"/>
    </source>
</evidence>
<dbReference type="GO" id="GO:0004430">
    <property type="term" value="F:1-phosphatidylinositol 4-kinase activity"/>
    <property type="evidence" value="ECO:0007669"/>
    <property type="project" value="UniProtKB-EC"/>
</dbReference>
<keyword evidence="4" id="KW-0547">Nucleotide-binding</keyword>
<protein>
    <recommendedName>
        <fullName evidence="2">1-phosphatidylinositol 4-kinase</fullName>
        <ecNumber evidence="2">2.7.1.67</ecNumber>
    </recommendedName>
</protein>
<dbReference type="PANTHER" id="PTHR45800:SF30">
    <property type="entry name" value="1-PHOSPHATIDYLINOSITOL 4-KINASE"/>
    <property type="match status" value="1"/>
</dbReference>
<evidence type="ECO:0000259" key="7">
    <source>
        <dbReference type="Pfam" id="PF00454"/>
    </source>
</evidence>
<evidence type="ECO:0000256" key="3">
    <source>
        <dbReference type="ARBA" id="ARBA00022679"/>
    </source>
</evidence>
<name>A0A6D2KM41_9BRAS</name>
<keyword evidence="3" id="KW-0808">Transferase</keyword>
<evidence type="ECO:0000256" key="5">
    <source>
        <dbReference type="ARBA" id="ARBA00022777"/>
    </source>
</evidence>
<keyword evidence="9" id="KW-1185">Reference proteome</keyword>
<dbReference type="GO" id="GO:0005524">
    <property type="term" value="F:ATP binding"/>
    <property type="evidence" value="ECO:0007669"/>
    <property type="project" value="UniProtKB-KW"/>
</dbReference>
<dbReference type="Proteomes" id="UP000467841">
    <property type="component" value="Unassembled WGS sequence"/>
</dbReference>
<dbReference type="EC" id="2.7.1.67" evidence="2"/>